<feature type="region of interest" description="Disordered" evidence="3">
    <location>
        <begin position="466"/>
        <end position="492"/>
    </location>
</feature>
<keyword evidence="2" id="KW-0131">Cell cycle</keyword>
<comment type="similarity">
    <text evidence="1">Belongs to the SAPS family.</text>
</comment>
<dbReference type="AlphaFoldDB" id="A0A8S1R160"/>
<name>A0A8S1R160_9CILI</name>
<dbReference type="PANTHER" id="PTHR12634:SF8">
    <property type="entry name" value="FIERY MOUNTAIN, ISOFORM D"/>
    <property type="match status" value="1"/>
</dbReference>
<evidence type="ECO:0000313" key="4">
    <source>
        <dbReference type="EMBL" id="CAD8121786.1"/>
    </source>
</evidence>
<keyword evidence="5" id="KW-1185">Reference proteome</keyword>
<dbReference type="PANTHER" id="PTHR12634">
    <property type="entry name" value="SIT4 YEAST -ASSOCIATING PROTEIN-RELATED"/>
    <property type="match status" value="1"/>
</dbReference>
<accession>A0A8S1R160</accession>
<sequence length="628" mass="74675">MERQQIQQSMQLILPNFLYSHPNANLSTILDFIIIEGINQQSMRLFTEYVTQDFQQFWEMLLIINFNEANQDSRYPFIVTEIIKKQSEMIFDFLFQLNFIEQSECIEFLFQTLDNDFLEAPNAAYFSKFVCSLIDTRGIYLLNYLILYGKYIIDDLIKHIDNNHIANIIYNLIGLINKKGLQDPDFKQQRIFFLQRIICILQNKYYDSQIVENISNIIINLLENVNELEYKKLIFQSIYYPETFFMLILQTKSVQLVDILILLLRETLDDLQFNYQSFQIIGQQFVQALKMENNQLNFMSTYGQEQEILGQTKLKLIEFYYNILQTENLTLIQYFDHQEIQSILMQFIQKYEFNNSLQNYYLQIIFYIFNNQNLVQIQQTIFDMDLLGFLCLLNTKYYKQVGKIKKPITKGYQGMANKLTLYFQQVNYTDQWNNYKNNHQSILDLEINYLLGIHPTESHSKIPEILQQQDQKKEEQQIQSNQTQSEQINEDQDINQINEDKDINQINEDQDINQINEDKDINQINDDQDINQINEDQDINQINDDQFKIAIDIVENNFQDHTNIGEILSEQLLHQVKKNKNISKSGLININADNDPDIRFCSKSLIITDKKKTERKSSSQEKVNQIKQ</sequence>
<reference evidence="4" key="1">
    <citation type="submission" date="2021-01" db="EMBL/GenBank/DDBJ databases">
        <authorList>
            <consortium name="Genoscope - CEA"/>
            <person name="William W."/>
        </authorList>
    </citation>
    <scope>NUCLEOTIDE SEQUENCE</scope>
</reference>
<proteinExistence type="inferred from homology"/>
<dbReference type="Proteomes" id="UP000692954">
    <property type="component" value="Unassembled WGS sequence"/>
</dbReference>
<evidence type="ECO:0000313" key="5">
    <source>
        <dbReference type="Proteomes" id="UP000692954"/>
    </source>
</evidence>
<comment type="caution">
    <text evidence="4">The sequence shown here is derived from an EMBL/GenBank/DDBJ whole genome shotgun (WGS) entry which is preliminary data.</text>
</comment>
<dbReference type="GO" id="GO:0019888">
    <property type="term" value="F:protein phosphatase regulator activity"/>
    <property type="evidence" value="ECO:0007669"/>
    <property type="project" value="TreeGrafter"/>
</dbReference>
<feature type="compositionally biased region" description="Low complexity" evidence="3">
    <location>
        <begin position="477"/>
        <end position="487"/>
    </location>
</feature>
<evidence type="ECO:0000256" key="2">
    <source>
        <dbReference type="ARBA" id="ARBA00023306"/>
    </source>
</evidence>
<evidence type="ECO:0000256" key="3">
    <source>
        <dbReference type="SAM" id="MobiDB-lite"/>
    </source>
</evidence>
<dbReference type="EMBL" id="CAJJDN010000134">
    <property type="protein sequence ID" value="CAD8121786.1"/>
    <property type="molecule type" value="Genomic_DNA"/>
</dbReference>
<dbReference type="GO" id="GO:0019903">
    <property type="term" value="F:protein phosphatase binding"/>
    <property type="evidence" value="ECO:0007669"/>
    <property type="project" value="InterPro"/>
</dbReference>
<evidence type="ECO:0000256" key="1">
    <source>
        <dbReference type="ARBA" id="ARBA00006180"/>
    </source>
</evidence>
<protein>
    <submittedName>
        <fullName evidence="4">Uncharacterized protein</fullName>
    </submittedName>
</protein>
<organism evidence="4 5">
    <name type="scientific">Paramecium sonneborni</name>
    <dbReference type="NCBI Taxonomy" id="65129"/>
    <lineage>
        <taxon>Eukaryota</taxon>
        <taxon>Sar</taxon>
        <taxon>Alveolata</taxon>
        <taxon>Ciliophora</taxon>
        <taxon>Intramacronucleata</taxon>
        <taxon>Oligohymenophorea</taxon>
        <taxon>Peniculida</taxon>
        <taxon>Parameciidae</taxon>
        <taxon>Paramecium</taxon>
    </lineage>
</organism>
<dbReference type="InterPro" id="IPR007587">
    <property type="entry name" value="SAPS"/>
</dbReference>
<dbReference type="OrthoDB" id="299011at2759"/>
<gene>
    <name evidence="4" type="ORF">PSON_ATCC_30995.1.T1340088</name>
</gene>